<dbReference type="EMBL" id="MHNL01000001">
    <property type="protein sequence ID" value="OGZ46120.1"/>
    <property type="molecule type" value="Genomic_DNA"/>
</dbReference>
<proteinExistence type="predicted"/>
<evidence type="ECO:0000256" key="3">
    <source>
        <dbReference type="ARBA" id="ARBA00022989"/>
    </source>
</evidence>
<protein>
    <recommendedName>
        <fullName evidence="8">GMP synthase</fullName>
    </recommendedName>
</protein>
<evidence type="ECO:0000256" key="2">
    <source>
        <dbReference type="ARBA" id="ARBA00022692"/>
    </source>
</evidence>
<dbReference type="PANTHER" id="PTHR31851">
    <property type="entry name" value="FE(2+)/MN(2+) TRANSPORTER PCL1"/>
    <property type="match status" value="1"/>
</dbReference>
<keyword evidence="4 5" id="KW-0472">Membrane</keyword>
<keyword evidence="2 5" id="KW-0812">Transmembrane</keyword>
<reference evidence="6 7" key="1">
    <citation type="journal article" date="2016" name="Nat. Commun.">
        <title>Thousands of microbial genomes shed light on interconnected biogeochemical processes in an aquifer system.</title>
        <authorList>
            <person name="Anantharaman K."/>
            <person name="Brown C.T."/>
            <person name="Hug L.A."/>
            <person name="Sharon I."/>
            <person name="Castelle C.J."/>
            <person name="Probst A.J."/>
            <person name="Thomas B.C."/>
            <person name="Singh A."/>
            <person name="Wilkins M.J."/>
            <person name="Karaoz U."/>
            <person name="Brodie E.L."/>
            <person name="Williams K.H."/>
            <person name="Hubbard S.S."/>
            <person name="Banfield J.F."/>
        </authorList>
    </citation>
    <scope>NUCLEOTIDE SEQUENCE [LARGE SCALE GENOMIC DNA]</scope>
</reference>
<dbReference type="GO" id="GO:0030026">
    <property type="term" value="P:intracellular manganese ion homeostasis"/>
    <property type="evidence" value="ECO:0007669"/>
    <property type="project" value="InterPro"/>
</dbReference>
<comment type="subcellular location">
    <subcellularLocation>
        <location evidence="1">Endomembrane system</location>
        <topology evidence="1">Multi-pass membrane protein</topology>
    </subcellularLocation>
</comment>
<keyword evidence="3 5" id="KW-1133">Transmembrane helix</keyword>
<evidence type="ECO:0000256" key="5">
    <source>
        <dbReference type="SAM" id="Phobius"/>
    </source>
</evidence>
<gene>
    <name evidence="6" type="ORF">A2756_05905</name>
</gene>
<organism evidence="6 7">
    <name type="scientific">Candidatus Ryanbacteria bacterium RIFCSPHIGHO2_01_FULL_48_27</name>
    <dbReference type="NCBI Taxonomy" id="1802115"/>
    <lineage>
        <taxon>Bacteria</taxon>
        <taxon>Candidatus Ryaniibacteriota</taxon>
    </lineage>
</organism>
<evidence type="ECO:0008006" key="8">
    <source>
        <dbReference type="Google" id="ProtNLM"/>
    </source>
</evidence>
<dbReference type="AlphaFoldDB" id="A0A1G2G810"/>
<evidence type="ECO:0000313" key="7">
    <source>
        <dbReference type="Proteomes" id="UP000177785"/>
    </source>
</evidence>
<evidence type="ECO:0000256" key="1">
    <source>
        <dbReference type="ARBA" id="ARBA00004127"/>
    </source>
</evidence>
<feature type="transmembrane region" description="Helical" evidence="5">
    <location>
        <begin position="21"/>
        <end position="42"/>
    </location>
</feature>
<feature type="transmembrane region" description="Helical" evidence="5">
    <location>
        <begin position="48"/>
        <end position="71"/>
    </location>
</feature>
<accession>A0A1G2G810</accession>
<feature type="transmembrane region" description="Helical" evidence="5">
    <location>
        <begin position="183"/>
        <end position="206"/>
    </location>
</feature>
<dbReference type="GO" id="GO:0012505">
    <property type="term" value="C:endomembrane system"/>
    <property type="evidence" value="ECO:0007669"/>
    <property type="project" value="UniProtKB-SubCell"/>
</dbReference>
<feature type="transmembrane region" description="Helical" evidence="5">
    <location>
        <begin position="156"/>
        <end position="177"/>
    </location>
</feature>
<sequence>MYRKDTMAIPDHRKGGQYLKDVVYGANDGIITTFAVVAGVAGADLSSYIVFLLGLANLFADGFSMAASNYLGTKSEQDFYIHERSTEEREWQEVPEEELAEMRGILLKRGYSKDDVDQMLPLLFKNKNFWLDLMLKEELALCMPEHFSSKNALKSAVVTFIAFVGAGLIPLAPYFIALPVFSSIFYAAIACTAIALFIVGSLRAIFTRRNIAVSGLEMLFVGGVAASIAYGVGYVMSQLFGV</sequence>
<dbReference type="InterPro" id="IPR008217">
    <property type="entry name" value="Ccc1_fam"/>
</dbReference>
<dbReference type="Pfam" id="PF01988">
    <property type="entry name" value="VIT1"/>
    <property type="match status" value="1"/>
</dbReference>
<name>A0A1G2G810_9BACT</name>
<dbReference type="Proteomes" id="UP000177785">
    <property type="component" value="Unassembled WGS sequence"/>
</dbReference>
<comment type="caution">
    <text evidence="6">The sequence shown here is derived from an EMBL/GenBank/DDBJ whole genome shotgun (WGS) entry which is preliminary data.</text>
</comment>
<evidence type="ECO:0000256" key="4">
    <source>
        <dbReference type="ARBA" id="ARBA00023136"/>
    </source>
</evidence>
<dbReference type="GO" id="GO:0005384">
    <property type="term" value="F:manganese ion transmembrane transporter activity"/>
    <property type="evidence" value="ECO:0007669"/>
    <property type="project" value="InterPro"/>
</dbReference>
<evidence type="ECO:0000313" key="6">
    <source>
        <dbReference type="EMBL" id="OGZ46120.1"/>
    </source>
</evidence>
<feature type="transmembrane region" description="Helical" evidence="5">
    <location>
        <begin position="218"/>
        <end position="236"/>
    </location>
</feature>
<dbReference type="STRING" id="1802115.A2756_05905"/>